<dbReference type="Proteomes" id="UP001519295">
    <property type="component" value="Unassembled WGS sequence"/>
</dbReference>
<gene>
    <name evidence="2" type="ORF">JOF36_003650</name>
</gene>
<organism evidence="2 3">
    <name type="scientific">Pseudonocardia parietis</name>
    <dbReference type="NCBI Taxonomy" id="570936"/>
    <lineage>
        <taxon>Bacteria</taxon>
        <taxon>Bacillati</taxon>
        <taxon>Actinomycetota</taxon>
        <taxon>Actinomycetes</taxon>
        <taxon>Pseudonocardiales</taxon>
        <taxon>Pseudonocardiaceae</taxon>
        <taxon>Pseudonocardia</taxon>
    </lineage>
</organism>
<feature type="compositionally biased region" description="Low complexity" evidence="1">
    <location>
        <begin position="22"/>
        <end position="31"/>
    </location>
</feature>
<feature type="compositionally biased region" description="Pro residues" evidence="1">
    <location>
        <begin position="1"/>
        <end position="21"/>
    </location>
</feature>
<proteinExistence type="predicted"/>
<reference evidence="2 3" key="1">
    <citation type="submission" date="2021-03" db="EMBL/GenBank/DDBJ databases">
        <title>Sequencing the genomes of 1000 actinobacteria strains.</title>
        <authorList>
            <person name="Klenk H.-P."/>
        </authorList>
    </citation>
    <scope>NUCLEOTIDE SEQUENCE [LARGE SCALE GENOMIC DNA]</scope>
    <source>
        <strain evidence="2 3">DSM 45256</strain>
    </source>
</reference>
<name>A0ABS4VVK8_9PSEU</name>
<dbReference type="RefSeq" id="WP_210028159.1">
    <property type="nucleotide sequence ID" value="NZ_JAGINU010000001.1"/>
</dbReference>
<protein>
    <submittedName>
        <fullName evidence="2">Uncharacterized protein</fullName>
    </submittedName>
</protein>
<feature type="region of interest" description="Disordered" evidence="1">
    <location>
        <begin position="1"/>
        <end position="40"/>
    </location>
</feature>
<evidence type="ECO:0000313" key="2">
    <source>
        <dbReference type="EMBL" id="MBP2367954.1"/>
    </source>
</evidence>
<comment type="caution">
    <text evidence="2">The sequence shown here is derived from an EMBL/GenBank/DDBJ whole genome shotgun (WGS) entry which is preliminary data.</text>
</comment>
<feature type="compositionally biased region" description="Low complexity" evidence="1">
    <location>
        <begin position="123"/>
        <end position="144"/>
    </location>
</feature>
<evidence type="ECO:0000313" key="3">
    <source>
        <dbReference type="Proteomes" id="UP001519295"/>
    </source>
</evidence>
<feature type="region of interest" description="Disordered" evidence="1">
    <location>
        <begin position="105"/>
        <end position="153"/>
    </location>
</feature>
<keyword evidence="3" id="KW-1185">Reference proteome</keyword>
<sequence>MSAPVPGRPPPPPTPPPPPRPGLVAVPATAQPAPPSAERERLQDNLARVLADLCWPAFRWQVLTEAEAWGVSAVIRNQLLPLPDGRYPSVEAVVEVLSAARGRLRAAPPPPAARPDRVHPAERATVPRPVATPRRATAPRGRPVLVRRAGRRG</sequence>
<evidence type="ECO:0000256" key="1">
    <source>
        <dbReference type="SAM" id="MobiDB-lite"/>
    </source>
</evidence>
<accession>A0ABS4VVK8</accession>
<dbReference type="EMBL" id="JAGINU010000001">
    <property type="protein sequence ID" value="MBP2367954.1"/>
    <property type="molecule type" value="Genomic_DNA"/>
</dbReference>